<gene>
    <name evidence="2" type="ORF">SAMN05421824_0967</name>
</gene>
<dbReference type="EMBL" id="FOFN01000001">
    <property type="protein sequence ID" value="SEQ02927.1"/>
    <property type="molecule type" value="Genomic_DNA"/>
</dbReference>
<dbReference type="Pfam" id="PF25794">
    <property type="entry name" value="SACS"/>
    <property type="match status" value="1"/>
</dbReference>
<reference evidence="2 3" key="1">
    <citation type="submission" date="2016-10" db="EMBL/GenBank/DDBJ databases">
        <authorList>
            <person name="de Groot N.N."/>
        </authorList>
    </citation>
    <scope>NUCLEOTIDE SEQUENCE [LARGE SCALE GENOMIC DNA]</scope>
    <source>
        <strain evidence="2 3">DSM 21035</strain>
    </source>
</reference>
<dbReference type="PANTHER" id="PTHR32387">
    <property type="entry name" value="WU:FJ29H11"/>
    <property type="match status" value="1"/>
</dbReference>
<dbReference type="InterPro" id="IPR058210">
    <property type="entry name" value="SACS/Nov_dom"/>
</dbReference>
<accession>A0A1H9CPE3</accession>
<evidence type="ECO:0000313" key="2">
    <source>
        <dbReference type="EMBL" id="SEQ02927.1"/>
    </source>
</evidence>
<dbReference type="SUPFAM" id="SSF55874">
    <property type="entry name" value="ATPase domain of HSP90 chaperone/DNA topoisomerase II/histidine kinase"/>
    <property type="match status" value="1"/>
</dbReference>
<evidence type="ECO:0000313" key="3">
    <source>
        <dbReference type="Proteomes" id="UP000198999"/>
    </source>
</evidence>
<evidence type="ECO:0000259" key="1">
    <source>
        <dbReference type="Pfam" id="PF25794"/>
    </source>
</evidence>
<dbReference type="PANTHER" id="PTHR32387:SF0">
    <property type="entry name" value="PROTEIN NO VEIN"/>
    <property type="match status" value="1"/>
</dbReference>
<feature type="domain" description="Sacsin/Nov" evidence="1">
    <location>
        <begin position="235"/>
        <end position="313"/>
    </location>
</feature>
<proteinExistence type="predicted"/>
<dbReference type="Gene3D" id="3.30.565.10">
    <property type="entry name" value="Histidine kinase-like ATPase, C-terminal domain"/>
    <property type="match status" value="1"/>
</dbReference>
<dbReference type="InterPro" id="IPR052957">
    <property type="entry name" value="Auxin_embryo_med"/>
</dbReference>
<keyword evidence="3" id="KW-1185">Reference proteome</keyword>
<sequence>MLIMINYTEQLKKYWKSKDLAFIATFKRFNKNAGFFNHFTNPISRMKLYYPEFDGVEVLDKRVSFYYSNSSTLSDGSYYKVELGHTDNPKGKNNPFSLEIKSVSELNQNKVEKLLSKKNPDIDTGIKYIGVYHKTSESFACFENVMFSETGEILMFQGESQKVYVSPNLELKEGSYYQFAFIENEGKLPSAIPNTIEILESNPYQEYIRLRFERLNNPEANKMIANLMREIGKGMYSSKQRMIFELLQNADDAPGKEKVGFHIDINGDYFFVMHDGAPFNKDDIEAITSAAESTKRGDSKKTGYKGIGFKSVFTDSTEVWLKSGGYQFAFLRNTPLFEDFDNFYFSSERYQKYPELLDEDKLKYRNQRLRFNGSTDIPWQVIPIWQNNLPSEFIDSNFNNFNNPVQFALKLGENNIEDYKTAIDNITKRPQFLLFLRNTSKFNARRNGVMVLRKDSKGIIEIQKLKGAENLKFYYTKQTFENIEVSDEAFKQLGIGLKKQSKINDYNEVTYYFTDLEGREIETIPPKLASATETEISFGISLVDNKISPEKEYTNGLPKYSSLFTYLPMEDTRFQLPFLVNADFVPSSDRQRIQGDNPWNKYIMIKVAEKHVATLAYFAQEFLNDKDTNSSYLSLLLKNPLPEDDTAQQIIESYNAKYLEQLENTEIVINDNDQVQLLSDTIIDDSGLIELFGNEIFYDIIDTEKRLPNSNLDANYLKDYDYLDVEVIDIEELAEQITPELCESLGSIIAQRALYEKPELLKWLNKLVKYIPDDFGKIPFIVHNNALFSLERLIDEDDAWLINEHTSQYETLIEELGYHTIQLNLDKYSNIKEFLHSINGYINDKTLAYERIASNANIHKLPVTSKLKLIDFFQNSAFMVGIGPDKYFGRLKLFIDESDSPRPIWQLLSHKEDLEVNSIDKFRIKETEFNGLTDDLKKQLIAKDEIFTSFILDEDLFEEWSQQFDTKNINNYVSDLKAMYSWIDNPDDISSAQWASIPWLYVDDEVRFETSDKVYWSKAFKDLSTDKFEIIKTVFQKAELKILPVQECGALIKAFQIKTDDSSDIDWSEVEELKMLEANILLDWMEDDGGFGDFFKNYTIVINTKGNYKIEEIEAIQIFDGNDKALKTYIQSNAELSTLFKELDSNLSSENRTILGLLQGDRLLKALIESSEYDQNLALHLPANVSTAMLHGFITNLNEFKLNTGKEYGSDSPEHIIINNLLKTIDESVEIPIEVSANINELKSKILVNEQQLADFDTSNLISFGKGKIIKGLHLSEVLNEYEGESDILEEIIESFTQITDKRKLRKFIFKTRILEPQEIHYEIEEEGQSFYSVEQVIFQLIDKSLGNNRNWSKKHFDDYYLENGTEEQIHSSYQKFLDILFDLEFTDLSNFLFHDLTLRNCVDKNFAIESEYIPKWLEEWVYIDQVKRFEFLSKLGYNGTDSTIVSMRKYMIATEYEQNTVIRYYEESKPNTQIIWNTIVWLSSYNPNIITHNISVIKQINDCIRFNDGIQRITVPLIKSIDKEGNRIYSLQAVRVETELLKISIQSEFSDSIISSLNKSLNSPNCIDESIGKLSDYFNITTVKLEESADIKTLESKSKLWDEPFYNKWEHRSDYPIYIYDGDEIPYTRSFNGITINTFMEDLKVANDGNYYISKVLKRDILNNLPESFPDNMLSKLKDWHYKTLQNESLLDEDSFDYKEDIDRLLQDRLGISEEDQKRESGNAKTHAVYFLDENGYDVSNVNNAGAALTDIIDPDGNQVNCIVRSAKGGLLYLDKEHWDMMQDDFMYLLAIYPGNSPRLFKNRLELLEEELAENVLFRVPNNKFTSEIDGVFNALESESHLILVTSEKMKESLFSKLKQKSQFNKAENGAVGGDDFKF</sequence>
<name>A0A1H9CPE3_9FLAO</name>
<organism evidence="2 3">
    <name type="scientific">Hyunsoonleella jejuensis</name>
    <dbReference type="NCBI Taxonomy" id="419940"/>
    <lineage>
        <taxon>Bacteria</taxon>
        <taxon>Pseudomonadati</taxon>
        <taxon>Bacteroidota</taxon>
        <taxon>Flavobacteriia</taxon>
        <taxon>Flavobacteriales</taxon>
        <taxon>Flavobacteriaceae</taxon>
    </lineage>
</organism>
<protein>
    <recommendedName>
        <fullName evidence="1">Sacsin/Nov domain-containing protein</fullName>
    </recommendedName>
</protein>
<dbReference type="InterPro" id="IPR036890">
    <property type="entry name" value="HATPase_C_sf"/>
</dbReference>
<dbReference type="NCBIfam" id="NF047352">
    <property type="entry name" value="P_loop_sacsin"/>
    <property type="match status" value="1"/>
</dbReference>
<dbReference type="Proteomes" id="UP000198999">
    <property type="component" value="Unassembled WGS sequence"/>
</dbReference>
<dbReference type="STRING" id="419940.SAMN05421824_0967"/>